<feature type="compositionally biased region" description="Acidic residues" evidence="1">
    <location>
        <begin position="192"/>
        <end position="210"/>
    </location>
</feature>
<dbReference type="CTD" id="285141"/>
<dbReference type="AlphaFoldDB" id="A0A4W3ID16"/>
<reference evidence="3" key="3">
    <citation type="journal article" date="2014" name="Nature">
        <title>Elephant shark genome provides unique insights into gnathostome evolution.</title>
        <authorList>
            <consortium name="International Elephant Shark Genome Sequencing Consortium"/>
            <person name="Venkatesh B."/>
            <person name="Lee A.P."/>
            <person name="Ravi V."/>
            <person name="Maurya A.K."/>
            <person name="Lian M.M."/>
            <person name="Swann J.B."/>
            <person name="Ohta Y."/>
            <person name="Flajnik M.F."/>
            <person name="Sutoh Y."/>
            <person name="Kasahara M."/>
            <person name="Hoon S."/>
            <person name="Gangu V."/>
            <person name="Roy S.W."/>
            <person name="Irimia M."/>
            <person name="Korzh V."/>
            <person name="Kondrychyn I."/>
            <person name="Lim Z.W."/>
            <person name="Tay B.H."/>
            <person name="Tohari S."/>
            <person name="Kong K.W."/>
            <person name="Ho S."/>
            <person name="Lorente-Galdos B."/>
            <person name="Quilez J."/>
            <person name="Marques-Bonet T."/>
            <person name="Raney B.J."/>
            <person name="Ingham P.W."/>
            <person name="Tay A."/>
            <person name="Hillier L.W."/>
            <person name="Minx P."/>
            <person name="Boehm T."/>
            <person name="Wilson R.K."/>
            <person name="Brenner S."/>
            <person name="Warren W.C."/>
        </authorList>
    </citation>
    <scope>NUCLEOTIDE SEQUENCE [LARGE SCALE GENOMIC DNA]</scope>
</reference>
<dbReference type="PANTHER" id="PTHR21520:SF2">
    <property type="entry name" value="GLUTAMATE-RICH PROTEIN 2"/>
    <property type="match status" value="1"/>
</dbReference>
<dbReference type="KEGG" id="cmk:103176433"/>
<feature type="compositionally biased region" description="Polar residues" evidence="1">
    <location>
        <begin position="172"/>
        <end position="191"/>
    </location>
</feature>
<keyword evidence="3" id="KW-1185">Reference proteome</keyword>
<reference evidence="3" key="1">
    <citation type="journal article" date="2006" name="Science">
        <title>Ancient noncoding elements conserved in the human genome.</title>
        <authorList>
            <person name="Venkatesh B."/>
            <person name="Kirkness E.F."/>
            <person name="Loh Y.H."/>
            <person name="Halpern A.L."/>
            <person name="Lee A.P."/>
            <person name="Johnson J."/>
            <person name="Dandona N."/>
            <person name="Viswanathan L.D."/>
            <person name="Tay A."/>
            <person name="Venter J.C."/>
            <person name="Strausberg R.L."/>
            <person name="Brenner S."/>
        </authorList>
    </citation>
    <scope>NUCLEOTIDE SEQUENCE [LARGE SCALE GENOMIC DNA]</scope>
</reference>
<feature type="compositionally biased region" description="Acidic residues" evidence="1">
    <location>
        <begin position="287"/>
        <end position="300"/>
    </location>
</feature>
<feature type="region of interest" description="Disordered" evidence="1">
    <location>
        <begin position="269"/>
        <end position="319"/>
    </location>
</feature>
<reference evidence="2" key="4">
    <citation type="submission" date="2025-08" db="UniProtKB">
        <authorList>
            <consortium name="Ensembl"/>
        </authorList>
    </citation>
    <scope>IDENTIFICATION</scope>
</reference>
<dbReference type="STRING" id="7868.ENSCMIP00000024828"/>
<gene>
    <name evidence="2" type="primary">erich2</name>
</gene>
<dbReference type="InParanoid" id="A0A4W3ID16"/>
<dbReference type="InterPro" id="IPR026703">
    <property type="entry name" value="ERICH2"/>
</dbReference>
<reference evidence="2" key="5">
    <citation type="submission" date="2025-09" db="UniProtKB">
        <authorList>
            <consortium name="Ensembl"/>
        </authorList>
    </citation>
    <scope>IDENTIFICATION</scope>
</reference>
<evidence type="ECO:0008006" key="4">
    <source>
        <dbReference type="Google" id="ProtNLM"/>
    </source>
</evidence>
<feature type="compositionally biased region" description="Low complexity" evidence="1">
    <location>
        <begin position="97"/>
        <end position="108"/>
    </location>
</feature>
<feature type="compositionally biased region" description="Low complexity" evidence="1">
    <location>
        <begin position="137"/>
        <end position="156"/>
    </location>
</feature>
<dbReference type="GeneTree" id="ENSGT00390000017846"/>
<accession>A0A4W3ID16</accession>
<sequence>MKAAKHLLRPVGDSLTGNFRARPHEQIVCYGQEACFTNEITSWIIRKIRSTWCRSWNYCEYFSSTEPTVFCKKDSFFSNDNAAVDKGESATRNGMYQQSPSTSSMQSSYHKTHVLDTTKKNFHMQERTDGKDQKAESLTTHNSSSLSTSAESSSSSGNCAECKSEDGDDEGSTPSIQSHNLGNTVEALQSSGDDDDENEEDEDNGEENGEAEGKRAPIQLLGEFLKAVMDRDYLMAKKLCEMILIYEPDNSEALQFKPLIEAKLHIDEATHQNDEDDDIESHNSDEGGSEESDGEEDEEYVSSPNSDEEHSGSSSNEST</sequence>
<proteinExistence type="predicted"/>
<feature type="region of interest" description="Disordered" evidence="1">
    <location>
        <begin position="88"/>
        <end position="215"/>
    </location>
</feature>
<feature type="compositionally biased region" description="Basic and acidic residues" evidence="1">
    <location>
        <begin position="113"/>
        <end position="135"/>
    </location>
</feature>
<evidence type="ECO:0000313" key="2">
    <source>
        <dbReference type="Ensembl" id="ENSCMIP00000024828.1"/>
    </source>
</evidence>
<organism evidence="2 3">
    <name type="scientific">Callorhinchus milii</name>
    <name type="common">Ghost shark</name>
    <dbReference type="NCBI Taxonomy" id="7868"/>
    <lineage>
        <taxon>Eukaryota</taxon>
        <taxon>Metazoa</taxon>
        <taxon>Chordata</taxon>
        <taxon>Craniata</taxon>
        <taxon>Vertebrata</taxon>
        <taxon>Chondrichthyes</taxon>
        <taxon>Holocephali</taxon>
        <taxon>Chimaeriformes</taxon>
        <taxon>Callorhinchidae</taxon>
        <taxon>Callorhinchus</taxon>
    </lineage>
</organism>
<protein>
    <recommendedName>
        <fullName evidence="4">Glutamate-rich protein 2</fullName>
    </recommendedName>
</protein>
<dbReference type="Proteomes" id="UP000314986">
    <property type="component" value="Unassembled WGS sequence"/>
</dbReference>
<dbReference type="OrthoDB" id="9950633at2759"/>
<evidence type="ECO:0000313" key="3">
    <source>
        <dbReference type="Proteomes" id="UP000314986"/>
    </source>
</evidence>
<dbReference type="PANTHER" id="PTHR21520">
    <property type="entry name" value="GLUTAMATE-RICH PROTEIN 2"/>
    <property type="match status" value="1"/>
</dbReference>
<evidence type="ECO:0000256" key="1">
    <source>
        <dbReference type="SAM" id="MobiDB-lite"/>
    </source>
</evidence>
<dbReference type="Ensembl" id="ENSCMIT00000025239.1">
    <property type="protein sequence ID" value="ENSCMIP00000024828.1"/>
    <property type="gene ID" value="ENSCMIG00000010963.1"/>
</dbReference>
<name>A0A4W3ID16_CALMI</name>
<dbReference type="GeneID" id="103176433"/>
<reference evidence="3" key="2">
    <citation type="journal article" date="2007" name="PLoS Biol.">
        <title>Survey sequencing and comparative analysis of the elephant shark (Callorhinchus milii) genome.</title>
        <authorList>
            <person name="Venkatesh B."/>
            <person name="Kirkness E.F."/>
            <person name="Loh Y.H."/>
            <person name="Halpern A.L."/>
            <person name="Lee A.P."/>
            <person name="Johnson J."/>
            <person name="Dandona N."/>
            <person name="Viswanathan L.D."/>
            <person name="Tay A."/>
            <person name="Venter J.C."/>
            <person name="Strausberg R.L."/>
            <person name="Brenner S."/>
        </authorList>
    </citation>
    <scope>NUCLEOTIDE SEQUENCE [LARGE SCALE GENOMIC DNA]</scope>
</reference>